<organism evidence="2 3">
    <name type="scientific">Massilia niabensis</name>
    <dbReference type="NCBI Taxonomy" id="544910"/>
    <lineage>
        <taxon>Bacteria</taxon>
        <taxon>Pseudomonadati</taxon>
        <taxon>Pseudomonadota</taxon>
        <taxon>Betaproteobacteria</taxon>
        <taxon>Burkholderiales</taxon>
        <taxon>Oxalobacteraceae</taxon>
        <taxon>Telluria group</taxon>
        <taxon>Massilia</taxon>
    </lineage>
</organism>
<comment type="caution">
    <text evidence="2">The sequence shown here is derived from an EMBL/GenBank/DDBJ whole genome shotgun (WGS) entry which is preliminary data.</text>
</comment>
<evidence type="ECO:0000259" key="1">
    <source>
        <dbReference type="PROSITE" id="PS51833"/>
    </source>
</evidence>
<name>A0ABW0L9D4_9BURK</name>
<dbReference type="Gene3D" id="1.10.3210.10">
    <property type="entry name" value="Hypothetical protein af1432"/>
    <property type="match status" value="1"/>
</dbReference>
<evidence type="ECO:0000313" key="3">
    <source>
        <dbReference type="Proteomes" id="UP001596050"/>
    </source>
</evidence>
<protein>
    <submittedName>
        <fullName evidence="2">HDOD domain-containing protein</fullName>
    </submittedName>
</protein>
<dbReference type="PROSITE" id="PS51833">
    <property type="entry name" value="HDOD"/>
    <property type="match status" value="1"/>
</dbReference>
<dbReference type="SUPFAM" id="SSF109604">
    <property type="entry name" value="HD-domain/PDEase-like"/>
    <property type="match status" value="1"/>
</dbReference>
<dbReference type="InterPro" id="IPR052340">
    <property type="entry name" value="RNase_Y/CdgJ"/>
</dbReference>
<reference evidence="3" key="1">
    <citation type="journal article" date="2019" name="Int. J. Syst. Evol. Microbiol.">
        <title>The Global Catalogue of Microorganisms (GCM) 10K type strain sequencing project: providing services to taxonomists for standard genome sequencing and annotation.</title>
        <authorList>
            <consortium name="The Broad Institute Genomics Platform"/>
            <consortium name="The Broad Institute Genome Sequencing Center for Infectious Disease"/>
            <person name="Wu L."/>
            <person name="Ma J."/>
        </authorList>
    </citation>
    <scope>NUCLEOTIDE SEQUENCE [LARGE SCALE GENOMIC DNA]</scope>
    <source>
        <strain evidence="3">KACC 12649</strain>
    </source>
</reference>
<proteinExistence type="predicted"/>
<dbReference type="InterPro" id="IPR013976">
    <property type="entry name" value="HDOD"/>
</dbReference>
<evidence type="ECO:0000313" key="2">
    <source>
        <dbReference type="EMBL" id="MFC5460951.1"/>
    </source>
</evidence>
<dbReference type="PANTHER" id="PTHR33525">
    <property type="match status" value="1"/>
</dbReference>
<accession>A0ABW0L9D4</accession>
<dbReference type="PANTHER" id="PTHR33525:SF6">
    <property type="entry name" value="HDOD DOMAIN-CONTAINING PROTEIN"/>
    <property type="match status" value="1"/>
</dbReference>
<gene>
    <name evidence="2" type="ORF">ACFPN5_14160</name>
</gene>
<feature type="domain" description="HDOD" evidence="1">
    <location>
        <begin position="88"/>
        <end position="281"/>
    </location>
</feature>
<dbReference type="RefSeq" id="WP_379784318.1">
    <property type="nucleotide sequence ID" value="NZ_JBHSMU010000014.1"/>
</dbReference>
<dbReference type="EMBL" id="JBHSMU010000014">
    <property type="protein sequence ID" value="MFC5460951.1"/>
    <property type="molecule type" value="Genomic_DNA"/>
</dbReference>
<dbReference type="Proteomes" id="UP001596050">
    <property type="component" value="Unassembled WGS sequence"/>
</dbReference>
<dbReference type="Pfam" id="PF08668">
    <property type="entry name" value="HDOD"/>
    <property type="match status" value="1"/>
</dbReference>
<sequence>MTLTGSGNMGWLDKLLGGENADKRSAVASASPVPAHADQRSSAAEIDATWYRWLAAALPPYAVPDREQRVLDELARLAEAPLAGAALVPRMPEIIPQLMRSLRDDSMNAAELSRQLSQDLVLVAEVFREANRPAYLPRYHAGPPVSSIEAAIMLLGQNGMRMLLARVAFRPIIGMGSGRHARRVAPAIWRQSETCALAASRLAPSMRANPFEAYLAGLMENIGLVVAFRLIDQVCPGETLPHSDAFIAALFNGARVLSARIAALWEFPDPVTQAIAAAGGSGANSNSGSSALAQALALGDRLAKLRQLVDGAVFQPDAPVVTDGLTEAALDCFDRLGDEE</sequence>
<keyword evidence="3" id="KW-1185">Reference proteome</keyword>